<gene>
    <name evidence="2" type="ORF">AB675_4977</name>
</gene>
<feature type="region of interest" description="Disordered" evidence="1">
    <location>
        <begin position="249"/>
        <end position="638"/>
    </location>
</feature>
<feature type="region of interest" description="Disordered" evidence="1">
    <location>
        <begin position="150"/>
        <end position="196"/>
    </location>
</feature>
<dbReference type="AlphaFoldDB" id="A0A0N1NY50"/>
<protein>
    <submittedName>
        <fullName evidence="2">Uncharacterized protein</fullName>
    </submittedName>
</protein>
<comment type="caution">
    <text evidence="2">The sequence shown here is derived from an EMBL/GenBank/DDBJ whole genome shotgun (WGS) entry which is preliminary data.</text>
</comment>
<evidence type="ECO:0000313" key="3">
    <source>
        <dbReference type="Proteomes" id="UP000038010"/>
    </source>
</evidence>
<feature type="compositionally biased region" description="Polar residues" evidence="1">
    <location>
        <begin position="427"/>
        <end position="437"/>
    </location>
</feature>
<name>A0A0N1NY50_9EURO</name>
<feature type="compositionally biased region" description="Polar residues" evidence="1">
    <location>
        <begin position="381"/>
        <end position="394"/>
    </location>
</feature>
<proteinExistence type="predicted"/>
<evidence type="ECO:0000313" key="2">
    <source>
        <dbReference type="EMBL" id="KPI39230.1"/>
    </source>
</evidence>
<feature type="compositionally biased region" description="Basic and acidic residues" evidence="1">
    <location>
        <begin position="23"/>
        <end position="36"/>
    </location>
</feature>
<organism evidence="2 3">
    <name type="scientific">Cyphellophora attinorum</name>
    <dbReference type="NCBI Taxonomy" id="1664694"/>
    <lineage>
        <taxon>Eukaryota</taxon>
        <taxon>Fungi</taxon>
        <taxon>Dikarya</taxon>
        <taxon>Ascomycota</taxon>
        <taxon>Pezizomycotina</taxon>
        <taxon>Eurotiomycetes</taxon>
        <taxon>Chaetothyriomycetidae</taxon>
        <taxon>Chaetothyriales</taxon>
        <taxon>Cyphellophoraceae</taxon>
        <taxon>Cyphellophora</taxon>
    </lineage>
</organism>
<feature type="compositionally biased region" description="Polar residues" evidence="1">
    <location>
        <begin position="40"/>
        <end position="50"/>
    </location>
</feature>
<feature type="compositionally biased region" description="Low complexity" evidence="1">
    <location>
        <begin position="620"/>
        <end position="633"/>
    </location>
</feature>
<feature type="compositionally biased region" description="Polar residues" evidence="1">
    <location>
        <begin position="152"/>
        <end position="165"/>
    </location>
</feature>
<dbReference type="OrthoDB" id="4156398at2759"/>
<feature type="compositionally biased region" description="Basic residues" evidence="1">
    <location>
        <begin position="599"/>
        <end position="610"/>
    </location>
</feature>
<sequence length="698" mass="74398">MPPKLEIEDSTADTEIFDLTAESPDKTPVRLPRGHDGMTVPSSQTPDSITRSARRSSARRPLAELSTNLQAAPSPPAVYTQSPFGKYTRKALKKPARPPTCPTVEDSQSNLWSLKATSPIAQQNSANKESDVLGSSPPLLVTGAALEGFEIPSTSQNNPSHSVASEQVPADTNGRKASVEAEPPGPVLDCPQVSEEGQVVVDVAEGRVDARAVEDNGNPVPVPRTKELELSDLSSQYVRMAVNFAVPDEDEADSDFGSPIRNDTQFNHDVKERTSSPLPTPSRPASAGHDTATKPLAVSHASPAILPQPTLQQNGSGTSTESLALPPPPPPREAATGSRGYVTSRVPLNDTAPSSSPPVQLTNTNTKSTTQRSVRPASMAHPSQISTQEATQYTGYGESSFEPLETPRAPQRVTIKDSSSIRRSISQVPQHVTSQPEFNIDLELGAADDAEQEEVQGNDEEYDLDPPSSGVVPAPDLPGGGEKLPVVPANPVSTEKLDSSSPSPPASPVAVALGPTQTRLGQEHHGVGAIERHKHGRSTSWGGGRTQDLHFESGASPRQARSSPRPAPRTVPGKKLSPARKHIAPKLPVDSTRISPSTTKKKQSSSKISKRAPLPIENAPSSPLLHSRSSSPPEGALDQLKKPLNEYTQLEGYNNETQSNFTQGGHVSAAYIHRQREKGLLPPGWTPKCFKVPGFTRR</sequence>
<keyword evidence="3" id="KW-1185">Reference proteome</keyword>
<feature type="region of interest" description="Disordered" evidence="1">
    <location>
        <begin position="1"/>
        <end position="83"/>
    </location>
</feature>
<feature type="compositionally biased region" description="Acidic residues" evidence="1">
    <location>
        <begin position="446"/>
        <end position="464"/>
    </location>
</feature>
<feature type="compositionally biased region" description="Polar residues" evidence="1">
    <location>
        <begin position="309"/>
        <end position="322"/>
    </location>
</feature>
<feature type="compositionally biased region" description="Low complexity" evidence="1">
    <location>
        <begin position="553"/>
        <end position="564"/>
    </location>
</feature>
<accession>A0A0N1NY50</accession>
<dbReference type="EMBL" id="LFJN01000015">
    <property type="protein sequence ID" value="KPI39230.1"/>
    <property type="molecule type" value="Genomic_DNA"/>
</dbReference>
<dbReference type="Proteomes" id="UP000038010">
    <property type="component" value="Unassembled WGS sequence"/>
</dbReference>
<dbReference type="RefSeq" id="XP_017999193.1">
    <property type="nucleotide sequence ID" value="XM_018145153.1"/>
</dbReference>
<feature type="compositionally biased region" description="Polar residues" evidence="1">
    <location>
        <begin position="351"/>
        <end position="373"/>
    </location>
</feature>
<reference evidence="2 3" key="1">
    <citation type="submission" date="2015-06" db="EMBL/GenBank/DDBJ databases">
        <title>Draft genome of the ant-associated black yeast Phialophora attae CBS 131958.</title>
        <authorList>
            <person name="Moreno L.F."/>
            <person name="Stielow B.J."/>
            <person name="de Hoog S."/>
            <person name="Vicente V.A."/>
            <person name="Weiss V.A."/>
            <person name="de Vries M."/>
            <person name="Cruz L.M."/>
            <person name="Souza E.M."/>
        </authorList>
    </citation>
    <scope>NUCLEOTIDE SEQUENCE [LARGE SCALE GENOMIC DNA]</scope>
    <source>
        <strain evidence="2 3">CBS 131958</strain>
    </source>
</reference>
<dbReference type="VEuPathDB" id="FungiDB:AB675_4977"/>
<evidence type="ECO:0000256" key="1">
    <source>
        <dbReference type="SAM" id="MobiDB-lite"/>
    </source>
</evidence>
<dbReference type="GeneID" id="28737033"/>